<sequence length="197" mass="19545">AGTVTITASGEANGQSFSATAEVTITHAVVAQLQITPAVSSLPVGLSERLTGEATLSDGQVLDVTTDDVVSWHSSDPAVATISSSGTDKGRVTGVSAGTVTITASGEANGQHFSATAEVTITHAVVTQVQITPAVTSLPVGLSEQLTGEALLSDGQVQDVTADDVVSWRSSDPAVATVSNSGADKGRVTGVSAGTVT</sequence>
<protein>
    <submittedName>
        <fullName evidence="3">Ig-like domain-containing protein</fullName>
    </submittedName>
</protein>
<dbReference type="EMBL" id="JANLFC010000131">
    <property type="protein sequence ID" value="MCR4451403.1"/>
    <property type="molecule type" value="Genomic_DNA"/>
</dbReference>
<evidence type="ECO:0000313" key="4">
    <source>
        <dbReference type="Proteomes" id="UP001204061"/>
    </source>
</evidence>
<name>A0AAW5MJM0_AERVE</name>
<dbReference type="Gene3D" id="2.60.40.1080">
    <property type="match status" value="2"/>
</dbReference>
<reference evidence="3" key="1">
    <citation type="submission" date="2022-08" db="EMBL/GenBank/DDBJ databases">
        <title>A global survey of hypervirulent Aeromonas hydrophila identified this emerging pathogen in farmed fish in the lower Mekong River basin.</title>
        <authorList>
            <person name="Xu T."/>
            <person name="Rasmussen-Ivey C.R."/>
            <person name="Moen F.S."/>
            <person name="Fernandez Bravo A."/>
            <person name="Lamy B."/>
            <person name="Beaz-Hidalgo R."/>
            <person name="Khan C.D."/>
            <person name="Castro Escarpulli G."/>
            <person name="Yasin I.S.M."/>
            <person name="Figueras M.J."/>
            <person name="Azzam Sayuti M."/>
            <person name="Karim M.M."/>
            <person name="Alam K.M."/>
            <person name="Le T.T.T."/>
            <person name="Thao N.H.P."/>
            <person name="Addo S."/>
            <person name="Duodu S."/>
            <person name="Ali S."/>
            <person name="Mey S."/>
            <person name="Somony T."/>
            <person name="Liles M.R."/>
        </authorList>
    </citation>
    <scope>NUCLEOTIDE SEQUENCE</scope>
    <source>
        <strain evidence="3">0.14</strain>
    </source>
</reference>
<dbReference type="SUPFAM" id="SSF49373">
    <property type="entry name" value="Invasin/intimin cell-adhesion fragments"/>
    <property type="match status" value="2"/>
</dbReference>
<accession>A0AAW5MJM0</accession>
<dbReference type="RefSeq" id="WP_257726347.1">
    <property type="nucleotide sequence ID" value="NZ_JANLFC010000131.1"/>
</dbReference>
<dbReference type="Pfam" id="PF02368">
    <property type="entry name" value="Big_2"/>
    <property type="match status" value="2"/>
</dbReference>
<organism evidence="3 4">
    <name type="scientific">Aeromonas veronii</name>
    <dbReference type="NCBI Taxonomy" id="654"/>
    <lineage>
        <taxon>Bacteria</taxon>
        <taxon>Pseudomonadati</taxon>
        <taxon>Pseudomonadota</taxon>
        <taxon>Gammaproteobacteria</taxon>
        <taxon>Aeromonadales</taxon>
        <taxon>Aeromonadaceae</taxon>
        <taxon>Aeromonas</taxon>
    </lineage>
</organism>
<proteinExistence type="predicted"/>
<feature type="non-terminal residue" evidence="3">
    <location>
        <position position="1"/>
    </location>
</feature>
<feature type="non-terminal residue" evidence="3">
    <location>
        <position position="197"/>
    </location>
</feature>
<feature type="domain" description="BIG2" evidence="2">
    <location>
        <begin position="125"/>
        <end position="197"/>
    </location>
</feature>
<dbReference type="InterPro" id="IPR008964">
    <property type="entry name" value="Invasin/intimin_cell_adhesion"/>
</dbReference>
<feature type="domain" description="BIG2" evidence="2">
    <location>
        <begin position="29"/>
        <end position="116"/>
    </location>
</feature>
<evidence type="ECO:0000259" key="2">
    <source>
        <dbReference type="SMART" id="SM00635"/>
    </source>
</evidence>
<dbReference type="InterPro" id="IPR003343">
    <property type="entry name" value="Big_2"/>
</dbReference>
<gene>
    <name evidence="3" type="ORF">NS965_23750</name>
</gene>
<dbReference type="AlphaFoldDB" id="A0AAW5MJM0"/>
<dbReference type="Proteomes" id="UP001204061">
    <property type="component" value="Unassembled WGS sequence"/>
</dbReference>
<dbReference type="SMART" id="SM00635">
    <property type="entry name" value="BID_2"/>
    <property type="match status" value="2"/>
</dbReference>
<feature type="region of interest" description="Disordered" evidence="1">
    <location>
        <begin position="175"/>
        <end position="197"/>
    </location>
</feature>
<comment type="caution">
    <text evidence="3">The sequence shown here is derived from an EMBL/GenBank/DDBJ whole genome shotgun (WGS) entry which is preliminary data.</text>
</comment>
<evidence type="ECO:0000313" key="3">
    <source>
        <dbReference type="EMBL" id="MCR4451403.1"/>
    </source>
</evidence>
<evidence type="ECO:0000256" key="1">
    <source>
        <dbReference type="SAM" id="MobiDB-lite"/>
    </source>
</evidence>